<evidence type="ECO:0000256" key="1">
    <source>
        <dbReference type="ARBA" id="ARBA00000085"/>
    </source>
</evidence>
<dbReference type="InterPro" id="IPR050351">
    <property type="entry name" value="BphY/WalK/GraS-like"/>
</dbReference>
<evidence type="ECO:0000256" key="3">
    <source>
        <dbReference type="ARBA" id="ARBA00022679"/>
    </source>
</evidence>
<dbReference type="InterPro" id="IPR036097">
    <property type="entry name" value="HisK_dim/P_sf"/>
</dbReference>
<evidence type="ECO:0000256" key="6">
    <source>
        <dbReference type="SAM" id="Coils"/>
    </source>
</evidence>
<evidence type="ECO:0000259" key="8">
    <source>
        <dbReference type="PROSITE" id="PS50112"/>
    </source>
</evidence>
<dbReference type="InterPro" id="IPR036890">
    <property type="entry name" value="HATPase_C_sf"/>
</dbReference>
<dbReference type="Pfam" id="PF02518">
    <property type="entry name" value="HATPase_c"/>
    <property type="match status" value="1"/>
</dbReference>
<feature type="coiled-coil region" evidence="6">
    <location>
        <begin position="139"/>
        <end position="180"/>
    </location>
</feature>
<dbReference type="InterPro" id="IPR035965">
    <property type="entry name" value="PAS-like_dom_sf"/>
</dbReference>
<dbReference type="InterPro" id="IPR003594">
    <property type="entry name" value="HATPase_dom"/>
</dbReference>
<dbReference type="Gene3D" id="3.30.565.10">
    <property type="entry name" value="Histidine kinase-like ATPase, C-terminal domain"/>
    <property type="match status" value="1"/>
</dbReference>
<dbReference type="SUPFAM" id="SSF47384">
    <property type="entry name" value="Homodimeric domain of signal transducing histidine kinase"/>
    <property type="match status" value="1"/>
</dbReference>
<organism evidence="9 10">
    <name type="scientific">Archangium minus</name>
    <dbReference type="NCBI Taxonomy" id="83450"/>
    <lineage>
        <taxon>Bacteria</taxon>
        <taxon>Pseudomonadati</taxon>
        <taxon>Myxococcota</taxon>
        <taxon>Myxococcia</taxon>
        <taxon>Myxococcales</taxon>
        <taxon>Cystobacterineae</taxon>
        <taxon>Archangiaceae</taxon>
        <taxon>Archangium</taxon>
    </lineage>
</organism>
<dbReference type="PANTHER" id="PTHR42878:SF15">
    <property type="entry name" value="BACTERIOPHYTOCHROME"/>
    <property type="match status" value="1"/>
</dbReference>
<dbReference type="InterPro" id="IPR004358">
    <property type="entry name" value="Sig_transdc_His_kin-like_C"/>
</dbReference>
<dbReference type="SUPFAM" id="SSF55874">
    <property type="entry name" value="ATPase domain of HSP90 chaperone/DNA topoisomerase II/histidine kinase"/>
    <property type="match status" value="1"/>
</dbReference>
<comment type="catalytic activity">
    <reaction evidence="1">
        <text>ATP + protein L-histidine = ADP + protein N-phospho-L-histidine.</text>
        <dbReference type="EC" id="2.7.13.3"/>
    </reaction>
</comment>
<evidence type="ECO:0000313" key="10">
    <source>
        <dbReference type="Proteomes" id="UP001611383"/>
    </source>
</evidence>
<dbReference type="InterPro" id="IPR000014">
    <property type="entry name" value="PAS"/>
</dbReference>
<reference evidence="9 10" key="1">
    <citation type="submission" date="2019-08" db="EMBL/GenBank/DDBJ databases">
        <title>Archangium and Cystobacter genomes.</title>
        <authorList>
            <person name="Chen I.-C.K."/>
            <person name="Wielgoss S."/>
        </authorList>
    </citation>
    <scope>NUCLEOTIDE SEQUENCE [LARGE SCALE GENOMIC DNA]</scope>
    <source>
        <strain evidence="9 10">Cbm 6</strain>
    </source>
</reference>
<keyword evidence="4" id="KW-0418">Kinase</keyword>
<dbReference type="InterPro" id="IPR005467">
    <property type="entry name" value="His_kinase_dom"/>
</dbReference>
<keyword evidence="6" id="KW-0175">Coiled coil</keyword>
<dbReference type="Gene3D" id="3.30.450.20">
    <property type="entry name" value="PAS domain"/>
    <property type="match status" value="1"/>
</dbReference>
<proteinExistence type="predicted"/>
<keyword evidence="3" id="KW-0808">Transferase</keyword>
<dbReference type="SMART" id="SM00091">
    <property type="entry name" value="PAS"/>
    <property type="match status" value="1"/>
</dbReference>
<sequence>MPTSPLAIAMVDPMDDLLSSAPCGLFSFTDDGSLVAVNETLLEVLGYARDELLGHHVELLLSLASRMFYETHFFPMIRMHGKAQEFSLSLRAKTGESVPVLINAVRKARPGGVVNHCAFMLVRERAKYEDELLKAKWAAEEALLSNEELTRAKQELEQQTRELDQKLRMLERRNQQLTRMSTILAHDLREPARKLSMFACLFTREDREGLSLTGQRSLDRIKAVSMKMEQLVTALHELVTLDVSDEPVEEVDLLEVVGNARQRVSEAAMTGSVTLRCAPLPMVQGRRRQLMMLFYELLDNAVKFRKPDTHPQIDIECQLIQDNSFRVMKDKYRYTDFARIVVADNGMGFDNRYSEYVFEVLRKLDANTPGLGMGLAVCHKVVENHGGSISVEAELGVGTRFTILLPLRQQ</sequence>
<feature type="domain" description="Histidine kinase" evidence="7">
    <location>
        <begin position="183"/>
        <end position="409"/>
    </location>
</feature>
<dbReference type="PROSITE" id="PS50112">
    <property type="entry name" value="PAS"/>
    <property type="match status" value="1"/>
</dbReference>
<gene>
    <name evidence="9" type="ORF">F0U60_46430</name>
</gene>
<dbReference type="PROSITE" id="PS50109">
    <property type="entry name" value="HIS_KIN"/>
    <property type="match status" value="1"/>
</dbReference>
<dbReference type="Gene3D" id="1.10.287.130">
    <property type="match status" value="1"/>
</dbReference>
<evidence type="ECO:0000256" key="2">
    <source>
        <dbReference type="ARBA" id="ARBA00012438"/>
    </source>
</evidence>
<dbReference type="EMBL" id="CP043494">
    <property type="protein sequence ID" value="WNG50747.1"/>
    <property type="molecule type" value="Genomic_DNA"/>
</dbReference>
<dbReference type="NCBIfam" id="TIGR00229">
    <property type="entry name" value="sensory_box"/>
    <property type="match status" value="1"/>
</dbReference>
<dbReference type="PRINTS" id="PR00344">
    <property type="entry name" value="BCTRLSENSOR"/>
</dbReference>
<dbReference type="SUPFAM" id="SSF55785">
    <property type="entry name" value="PYP-like sensor domain (PAS domain)"/>
    <property type="match status" value="1"/>
</dbReference>
<feature type="domain" description="PAS" evidence="8">
    <location>
        <begin position="10"/>
        <end position="60"/>
    </location>
</feature>
<dbReference type="CDD" id="cd00130">
    <property type="entry name" value="PAS"/>
    <property type="match status" value="1"/>
</dbReference>
<evidence type="ECO:0000256" key="4">
    <source>
        <dbReference type="ARBA" id="ARBA00022777"/>
    </source>
</evidence>
<dbReference type="SMART" id="SM00387">
    <property type="entry name" value="HATPase_c"/>
    <property type="match status" value="1"/>
</dbReference>
<name>A0ABY9X5S4_9BACT</name>
<evidence type="ECO:0000259" key="7">
    <source>
        <dbReference type="PROSITE" id="PS50109"/>
    </source>
</evidence>
<dbReference type="Pfam" id="PF13426">
    <property type="entry name" value="PAS_9"/>
    <property type="match status" value="1"/>
</dbReference>
<evidence type="ECO:0000313" key="9">
    <source>
        <dbReference type="EMBL" id="WNG50747.1"/>
    </source>
</evidence>
<protein>
    <recommendedName>
        <fullName evidence="2">histidine kinase</fullName>
        <ecNumber evidence="2">2.7.13.3</ecNumber>
    </recommendedName>
</protein>
<evidence type="ECO:0000256" key="5">
    <source>
        <dbReference type="ARBA" id="ARBA00023136"/>
    </source>
</evidence>
<dbReference type="Proteomes" id="UP001611383">
    <property type="component" value="Chromosome"/>
</dbReference>
<keyword evidence="5" id="KW-0472">Membrane</keyword>
<dbReference type="EC" id="2.7.13.3" evidence="2"/>
<accession>A0ABY9X5S4</accession>
<keyword evidence="10" id="KW-1185">Reference proteome</keyword>
<dbReference type="PANTHER" id="PTHR42878">
    <property type="entry name" value="TWO-COMPONENT HISTIDINE KINASE"/>
    <property type="match status" value="1"/>
</dbReference>